<dbReference type="NCBIfam" id="TIGR03664">
    <property type="entry name" value="fut_nucase"/>
    <property type="match status" value="1"/>
</dbReference>
<dbReference type="HAMAP" id="MF_00991">
    <property type="entry name" value="MqnB"/>
    <property type="match status" value="1"/>
</dbReference>
<keyword evidence="1 4" id="KW-0378">Hydrolase</keyword>
<dbReference type="PANTHER" id="PTHR46832">
    <property type="entry name" value="5'-METHYLTHIOADENOSINE/S-ADENOSYLHOMOCYSTEINE NUCLEOSIDASE"/>
    <property type="match status" value="1"/>
</dbReference>
<dbReference type="GO" id="GO:0005829">
    <property type="term" value="C:cytosol"/>
    <property type="evidence" value="ECO:0007669"/>
    <property type="project" value="TreeGrafter"/>
</dbReference>
<dbReference type="GO" id="GO:0008782">
    <property type="term" value="F:adenosylhomocysteine nucleosidase activity"/>
    <property type="evidence" value="ECO:0007669"/>
    <property type="project" value="TreeGrafter"/>
</dbReference>
<keyword evidence="1" id="KW-0474">Menaquinone biosynthesis</keyword>
<dbReference type="Proteomes" id="UP000295164">
    <property type="component" value="Unassembled WGS sequence"/>
</dbReference>
<dbReference type="EMBL" id="SKFH01000033">
    <property type="protein sequence ID" value="TCZ67718.1"/>
    <property type="molecule type" value="Genomic_DNA"/>
</dbReference>
<dbReference type="InterPro" id="IPR035994">
    <property type="entry name" value="Nucleoside_phosphorylase_sf"/>
</dbReference>
<dbReference type="OrthoDB" id="9788270at2"/>
<organism evidence="4 5">
    <name type="scientific">Flaviaesturariibacter aridisoli</name>
    <dbReference type="NCBI Taxonomy" id="2545761"/>
    <lineage>
        <taxon>Bacteria</taxon>
        <taxon>Pseudomonadati</taxon>
        <taxon>Bacteroidota</taxon>
        <taxon>Chitinophagia</taxon>
        <taxon>Chitinophagales</taxon>
        <taxon>Chitinophagaceae</taxon>
        <taxon>Flaviaestuariibacter</taxon>
    </lineage>
</organism>
<keyword evidence="4" id="KW-0326">Glycosidase</keyword>
<dbReference type="RefSeq" id="WP_131853326.1">
    <property type="nucleotide sequence ID" value="NZ_SKFH01000033.1"/>
</dbReference>
<accession>A0A4R4DVZ4</accession>
<evidence type="ECO:0000256" key="2">
    <source>
        <dbReference type="NCBIfam" id="TIGR03664"/>
    </source>
</evidence>
<evidence type="ECO:0000313" key="4">
    <source>
        <dbReference type="EMBL" id="TCZ67718.1"/>
    </source>
</evidence>
<dbReference type="AlphaFoldDB" id="A0A4R4DVZ4"/>
<comment type="caution">
    <text evidence="4">The sequence shown here is derived from an EMBL/GenBank/DDBJ whole genome shotgun (WGS) entry which is preliminary data.</text>
</comment>
<reference evidence="4 5" key="1">
    <citation type="submission" date="2019-03" db="EMBL/GenBank/DDBJ databases">
        <authorList>
            <person name="Kim M.K.M."/>
        </authorList>
    </citation>
    <scope>NUCLEOTIDE SEQUENCE [LARGE SCALE GENOMIC DNA]</scope>
    <source>
        <strain evidence="4 5">17J68-15</strain>
    </source>
</reference>
<dbReference type="GO" id="GO:0019284">
    <property type="term" value="P:L-methionine salvage from S-adenosylmethionine"/>
    <property type="evidence" value="ECO:0007669"/>
    <property type="project" value="TreeGrafter"/>
</dbReference>
<evidence type="ECO:0000259" key="3">
    <source>
        <dbReference type="Pfam" id="PF01048"/>
    </source>
</evidence>
<comment type="catalytic activity">
    <reaction evidence="1">
        <text>futalosine + H2O = dehypoxanthine futalosine + hypoxanthine</text>
        <dbReference type="Rhea" id="RHEA:25904"/>
        <dbReference type="ChEBI" id="CHEBI:15377"/>
        <dbReference type="ChEBI" id="CHEBI:17368"/>
        <dbReference type="ChEBI" id="CHEBI:58863"/>
        <dbReference type="ChEBI" id="CHEBI:58864"/>
        <dbReference type="EC" id="3.2.2.26"/>
    </reaction>
</comment>
<dbReference type="InterPro" id="IPR019963">
    <property type="entry name" value="FL_hydrolase_MqnB"/>
</dbReference>
<keyword evidence="5" id="KW-1185">Reference proteome</keyword>
<dbReference type="GO" id="GO:0009116">
    <property type="term" value="P:nucleoside metabolic process"/>
    <property type="evidence" value="ECO:0007669"/>
    <property type="project" value="InterPro"/>
</dbReference>
<evidence type="ECO:0000313" key="5">
    <source>
        <dbReference type="Proteomes" id="UP000295164"/>
    </source>
</evidence>
<dbReference type="PANTHER" id="PTHR46832:SF2">
    <property type="entry name" value="FUTALOSINE HYDROLASE"/>
    <property type="match status" value="1"/>
</dbReference>
<dbReference type="SUPFAM" id="SSF53167">
    <property type="entry name" value="Purine and uridine phosphorylases"/>
    <property type="match status" value="1"/>
</dbReference>
<dbReference type="EC" id="3.2.2.26" evidence="1 2"/>
<dbReference type="Pfam" id="PF01048">
    <property type="entry name" value="PNP_UDP_1"/>
    <property type="match status" value="1"/>
</dbReference>
<feature type="domain" description="Nucleoside phosphorylase" evidence="3">
    <location>
        <begin position="22"/>
        <end position="203"/>
    </location>
</feature>
<dbReference type="GO" id="GO:0008930">
    <property type="term" value="F:methylthioadenosine nucleosidase activity"/>
    <property type="evidence" value="ECO:0007669"/>
    <property type="project" value="TreeGrafter"/>
</dbReference>
<comment type="function">
    <text evidence="1">Catalyzes the hydrolysis of futalosine (FL) to dehypoxanthine futalosine (DHFL) and hypoxanthine, a step in the biosynthesis of menaquinone (MK, vitamin K2).</text>
</comment>
<proteinExistence type="inferred from homology"/>
<dbReference type="Gene3D" id="3.40.50.1580">
    <property type="entry name" value="Nucleoside phosphorylase domain"/>
    <property type="match status" value="1"/>
</dbReference>
<dbReference type="UniPathway" id="UPA00079"/>
<name>A0A4R4DVZ4_9BACT</name>
<dbReference type="InterPro" id="IPR000845">
    <property type="entry name" value="Nucleoside_phosphorylase_d"/>
</dbReference>
<protein>
    <recommendedName>
        <fullName evidence="1 2">Futalosine hydrolase</fullName>
        <shortName evidence="1">FL hydrolase</shortName>
        <ecNumber evidence="1 2">3.2.2.26</ecNumber>
    </recommendedName>
    <alternativeName>
        <fullName evidence="1">Futalosine nucleosidase</fullName>
    </alternativeName>
    <alternativeName>
        <fullName evidence="1">Menaquinone biosynthetic enzyme MqnB</fullName>
    </alternativeName>
</protein>
<comment type="pathway">
    <text evidence="1">Quinol/quinone metabolism; menaquinone biosynthesis.</text>
</comment>
<comment type="similarity">
    <text evidence="1">Belongs to the PNP/UDP phosphorylase family. Futalosine hydrolase subfamily.</text>
</comment>
<dbReference type="GO" id="GO:0009234">
    <property type="term" value="P:menaquinone biosynthetic process"/>
    <property type="evidence" value="ECO:0007669"/>
    <property type="project" value="UniProtKB-UniRule"/>
</dbReference>
<sequence length="215" mass="22924">MPDLLLCSATAFEIQPLRDRLGVYGGRVEVLITGVGLLETAFALATRLSEGAPPLLLQAGIAGCLDEACPLASVVAIGSDGIGDLGVREGGRFQSTFDLGFGDPDAAPWQGGRLPNDTELPALSGLPVVNAVSVSTISTNADTIDHYRSAWGAVAESMEGAAFHFAARKWSRPFLQVRAFSNYIGERDKSRWQLRESIAALDRQLETLIPQLLSL</sequence>
<evidence type="ECO:0000256" key="1">
    <source>
        <dbReference type="HAMAP-Rule" id="MF_00991"/>
    </source>
</evidence>
<gene>
    <name evidence="1 4" type="primary">mqnB</name>
    <name evidence="4" type="ORF">E0486_15265</name>
</gene>